<keyword evidence="4" id="KW-1185">Reference proteome</keyword>
<dbReference type="RefSeq" id="WP_163967924.1">
    <property type="nucleotide sequence ID" value="NZ_JAAIVB010000078.1"/>
</dbReference>
<dbReference type="InterPro" id="IPR013762">
    <property type="entry name" value="Integrase-like_cat_sf"/>
</dbReference>
<dbReference type="GO" id="GO:0006310">
    <property type="term" value="P:DNA recombination"/>
    <property type="evidence" value="ECO:0007669"/>
    <property type="project" value="UniProtKB-KW"/>
</dbReference>
<dbReference type="Gene3D" id="1.10.443.10">
    <property type="entry name" value="Intergrase catalytic core"/>
    <property type="match status" value="1"/>
</dbReference>
<dbReference type="EMBL" id="JAAIVB010000078">
    <property type="protein sequence ID" value="NEX63996.1"/>
    <property type="molecule type" value="Genomic_DNA"/>
</dbReference>
<comment type="caution">
    <text evidence="3">The sequence shown here is derived from an EMBL/GenBank/DDBJ whole genome shotgun (WGS) entry which is preliminary data.</text>
</comment>
<dbReference type="PROSITE" id="PS51898">
    <property type="entry name" value="TYR_RECOMBINASE"/>
    <property type="match status" value="1"/>
</dbReference>
<evidence type="ECO:0000313" key="4">
    <source>
        <dbReference type="Proteomes" id="UP000482155"/>
    </source>
</evidence>
<dbReference type="SUPFAM" id="SSF56349">
    <property type="entry name" value="DNA breaking-rejoining enzymes"/>
    <property type="match status" value="1"/>
</dbReference>
<protein>
    <submittedName>
        <fullName evidence="3">Site-specific integrase</fullName>
    </submittedName>
</protein>
<gene>
    <name evidence="3" type="ORF">G3574_23180</name>
</gene>
<dbReference type="GO" id="GO:0003677">
    <property type="term" value="F:DNA binding"/>
    <property type="evidence" value="ECO:0007669"/>
    <property type="project" value="InterPro"/>
</dbReference>
<accession>A0A6B3SXT3</accession>
<sequence>MSSRAKGDVADRPLGPETADIYREMWAAFSTFCLEKGIDPGKLRPQDLTEFFLHRERSRAPAPGAGRALNMRYARRFLTLIDRVLRHAAATRNQQPNLAAFELLQQPHFKHAEAAERDPLPDYLGDELVEQLITFLKHRFEENRQKALYWKELRDLTAVALMLGAGLAPGDVRHLRTAGVLTNGEGLPWKLSVPGNGNAPGRETPLAEWAGEMLAEWMRERERQGFLGDYVLPSTSSGKQWSHTRCFESSKAVIQAAEIGEGGGGLFRLRHTFAMRQLAAGHAEADIARWLGLLDVTGMNRYKRLLIAPVAVK</sequence>
<evidence type="ECO:0000313" key="3">
    <source>
        <dbReference type="EMBL" id="NEX63996.1"/>
    </source>
</evidence>
<dbReference type="InterPro" id="IPR002104">
    <property type="entry name" value="Integrase_catalytic"/>
</dbReference>
<dbReference type="Proteomes" id="UP000482155">
    <property type="component" value="Unassembled WGS sequence"/>
</dbReference>
<dbReference type="InterPro" id="IPR011010">
    <property type="entry name" value="DNA_brk_join_enz"/>
</dbReference>
<reference evidence="3 4" key="1">
    <citation type="submission" date="2020-02" db="EMBL/GenBank/DDBJ databases">
        <authorList>
            <person name="Kim M.K."/>
        </authorList>
    </citation>
    <scope>NUCLEOTIDE SEQUENCE [LARGE SCALE GENOMIC DNA]</scope>
    <source>
        <strain evidence="3 4">17J57-3</strain>
    </source>
</reference>
<dbReference type="CDD" id="cd00397">
    <property type="entry name" value="DNA_BRE_C"/>
    <property type="match status" value="1"/>
</dbReference>
<feature type="domain" description="Tyr recombinase" evidence="2">
    <location>
        <begin position="119"/>
        <end position="313"/>
    </location>
</feature>
<proteinExistence type="predicted"/>
<name>A0A6B3SXT3_9BURK</name>
<evidence type="ECO:0000256" key="1">
    <source>
        <dbReference type="ARBA" id="ARBA00023172"/>
    </source>
</evidence>
<organism evidence="3 4">
    <name type="scientific">Noviherbaspirillum galbum</name>
    <dbReference type="NCBI Taxonomy" id="2709383"/>
    <lineage>
        <taxon>Bacteria</taxon>
        <taxon>Pseudomonadati</taxon>
        <taxon>Pseudomonadota</taxon>
        <taxon>Betaproteobacteria</taxon>
        <taxon>Burkholderiales</taxon>
        <taxon>Oxalobacteraceae</taxon>
        <taxon>Noviherbaspirillum</taxon>
    </lineage>
</organism>
<keyword evidence="1" id="KW-0233">DNA recombination</keyword>
<dbReference type="GO" id="GO:0015074">
    <property type="term" value="P:DNA integration"/>
    <property type="evidence" value="ECO:0007669"/>
    <property type="project" value="InterPro"/>
</dbReference>
<dbReference type="AlphaFoldDB" id="A0A6B3SXT3"/>
<evidence type="ECO:0000259" key="2">
    <source>
        <dbReference type="PROSITE" id="PS51898"/>
    </source>
</evidence>